<keyword evidence="3" id="KW-1185">Reference proteome</keyword>
<dbReference type="EMBL" id="BAEN01000022">
    <property type="protein sequence ID" value="GAC13725.1"/>
    <property type="molecule type" value="Genomic_DNA"/>
</dbReference>
<accession>K6YQY3</accession>
<evidence type="ECO:0008006" key="4">
    <source>
        <dbReference type="Google" id="ProtNLM"/>
    </source>
</evidence>
<comment type="caution">
    <text evidence="2">The sequence shown here is derived from an EMBL/GenBank/DDBJ whole genome shotgun (WGS) entry which is preliminary data.</text>
</comment>
<dbReference type="RefSeq" id="WP_008843542.1">
    <property type="nucleotide sequence ID" value="NZ_BAEN01000022.1"/>
</dbReference>
<dbReference type="STRING" id="1127673.GLIP_1083"/>
<evidence type="ECO:0000313" key="2">
    <source>
        <dbReference type="EMBL" id="GAC13725.1"/>
    </source>
</evidence>
<dbReference type="OrthoDB" id="6375342at2"/>
<reference evidence="2 3" key="1">
    <citation type="journal article" date="2017" name="Antonie Van Leeuwenhoek">
        <title>Rhizobium rhizosphaerae sp. nov., a novel species isolated from rice rhizosphere.</title>
        <authorList>
            <person name="Zhao J.J."/>
            <person name="Zhang J."/>
            <person name="Zhang R.J."/>
            <person name="Zhang C.W."/>
            <person name="Yin H.Q."/>
            <person name="Zhang X.X."/>
        </authorList>
    </citation>
    <scope>NUCLEOTIDE SEQUENCE [LARGE SCALE GENOMIC DNA]</scope>
    <source>
        <strain evidence="2 3">E3</strain>
    </source>
</reference>
<gene>
    <name evidence="2" type="ORF">GLIP_1083</name>
</gene>
<dbReference type="PROSITE" id="PS51257">
    <property type="entry name" value="PROKAR_LIPOPROTEIN"/>
    <property type="match status" value="1"/>
</dbReference>
<feature type="chain" id="PRO_5003897698" description="MAM domain-containing protein" evidence="1">
    <location>
        <begin position="17"/>
        <end position="629"/>
    </location>
</feature>
<evidence type="ECO:0000313" key="3">
    <source>
        <dbReference type="Proteomes" id="UP000006334"/>
    </source>
</evidence>
<evidence type="ECO:0000256" key="1">
    <source>
        <dbReference type="SAM" id="SignalP"/>
    </source>
</evidence>
<organism evidence="2 3">
    <name type="scientific">Aliiglaciecola lipolytica E3</name>
    <dbReference type="NCBI Taxonomy" id="1127673"/>
    <lineage>
        <taxon>Bacteria</taxon>
        <taxon>Pseudomonadati</taxon>
        <taxon>Pseudomonadota</taxon>
        <taxon>Gammaproteobacteria</taxon>
        <taxon>Alteromonadales</taxon>
        <taxon>Alteromonadaceae</taxon>
        <taxon>Aliiglaciecola</taxon>
    </lineage>
</organism>
<feature type="signal peptide" evidence="1">
    <location>
        <begin position="1"/>
        <end position="16"/>
    </location>
</feature>
<keyword evidence="1" id="KW-0732">Signal</keyword>
<dbReference type="eggNOG" id="COG1621">
    <property type="taxonomic scope" value="Bacteria"/>
</dbReference>
<name>K6YQY3_9ALTE</name>
<dbReference type="Proteomes" id="UP000006334">
    <property type="component" value="Unassembled WGS sequence"/>
</dbReference>
<sequence length="629" mass="66205">MRISKLTSMTVLPALALGLVACKTEIEDPAGNRVDPPANLIISPDPVPEVPVDNGYSEENVNETLINISVSVDAFVQVIGSFDDATTNEWTATGAFANPAGANAWKGTSGNTEFDPAPAYVGLGAVSTCEINDNAEGCDAPVGTLISPLFRVDANRPILNFLMAGGNGSAAVGMRVLDDSDNEIFSFTPDTCSPPHVDNDDDWQAIDLTSKINDFVRVVIFDEESGGCGFIGFDHFYMGVTAGPGQQDFRETNVDETVFNVTLNDNAFEQVIGSFDDATTNQWLATGAFENPADADAWVGTATESFDPPGAKVGLRSVTTCEMNANSEGCDAPVGSLTSPPFLINEARPLLSFLMAGGNGSAPVGLRVLLASDDSELALFTPDSCGPPHIDGDDDWQSIDLTAYAGQFVKVQVFDEEAGGCGFVSVDHVHMTGVGMEDYVEQNVNQSNTGLTITDDTFVQVIGSFDDALTNGWTATGAFADPAIAGSWKGTSGITDFDPAPAYLGVGAVSTCEINDNSQGCDAPVGSLLSPTFKVDAARPILRFLMAGGDGNALVGLKVLNANDDTEVGAFTPDTCSPPHVDGDDDWQEIDLTDYVDSYVRVLIFDEEAGGCGFVGFDHVHMSEFSAQP</sequence>
<protein>
    <recommendedName>
        <fullName evidence="4">MAM domain-containing protein</fullName>
    </recommendedName>
</protein>
<dbReference type="AlphaFoldDB" id="K6YQY3"/>
<proteinExistence type="predicted"/>